<evidence type="ECO:0000256" key="3">
    <source>
        <dbReference type="SAM" id="MobiDB-lite"/>
    </source>
</evidence>
<dbReference type="SUPFAM" id="SSF54631">
    <property type="entry name" value="CBS-domain pair"/>
    <property type="match status" value="1"/>
</dbReference>
<dbReference type="InterPro" id="IPR025659">
    <property type="entry name" value="Tubby-like_C"/>
</dbReference>
<evidence type="ECO:0000256" key="2">
    <source>
        <dbReference type="PROSITE-ProRule" id="PRU00703"/>
    </source>
</evidence>
<dbReference type="SUPFAM" id="SSF54518">
    <property type="entry name" value="Tubby C-terminal domain-like"/>
    <property type="match status" value="1"/>
</dbReference>
<dbReference type="PANTHER" id="PTHR16517:SF104">
    <property type="entry name" value="TUBBY-LIKE F-BOX PROTEIN 6"/>
    <property type="match status" value="1"/>
</dbReference>
<dbReference type="Gene3D" id="3.10.580.10">
    <property type="entry name" value="CBS-domain"/>
    <property type="match status" value="1"/>
</dbReference>
<dbReference type="Pfam" id="PF01167">
    <property type="entry name" value="Tub"/>
    <property type="match status" value="1"/>
</dbReference>
<feature type="domain" description="CBS" evidence="4">
    <location>
        <begin position="580"/>
        <end position="638"/>
    </location>
</feature>
<dbReference type="InterPro" id="IPR001810">
    <property type="entry name" value="F-box_dom"/>
</dbReference>
<dbReference type="InterPro" id="IPR044725">
    <property type="entry name" value="CBSX3_CBS_dom"/>
</dbReference>
<gene>
    <name evidence="5" type="primary">A10p007560.1_BraROA</name>
    <name evidence="5" type="ORF">IGI04_040490</name>
</gene>
<feature type="region of interest" description="Disordered" evidence="3">
    <location>
        <begin position="257"/>
        <end position="277"/>
    </location>
</feature>
<comment type="similarity">
    <text evidence="1">Belongs to the TUB family.</text>
</comment>
<comment type="caution">
    <text evidence="5">The sequence shown here is derived from an EMBL/GenBank/DDBJ whole genome shotgun (WGS) entry which is preliminary data.</text>
</comment>
<dbReference type="PROSITE" id="PS51371">
    <property type="entry name" value="CBS"/>
    <property type="match status" value="1"/>
</dbReference>
<proteinExistence type="inferred from homology"/>
<evidence type="ECO:0000313" key="6">
    <source>
        <dbReference type="Proteomes" id="UP000823674"/>
    </source>
</evidence>
<keyword evidence="2" id="KW-0129">CBS domain</keyword>
<dbReference type="InterPro" id="IPR018066">
    <property type="entry name" value="Tubby_C_CS"/>
</dbReference>
<dbReference type="InterPro" id="IPR046342">
    <property type="entry name" value="CBS_dom_sf"/>
</dbReference>
<dbReference type="InterPro" id="IPR000644">
    <property type="entry name" value="CBS_dom"/>
</dbReference>
<dbReference type="InterPro" id="IPR000007">
    <property type="entry name" value="Tubby_C"/>
</dbReference>
<reference evidence="5 6" key="1">
    <citation type="submission" date="2021-03" db="EMBL/GenBank/DDBJ databases">
        <authorList>
            <person name="King G.J."/>
            <person name="Bancroft I."/>
            <person name="Baten A."/>
            <person name="Bloomfield J."/>
            <person name="Borpatragohain P."/>
            <person name="He Z."/>
            <person name="Irish N."/>
            <person name="Irwin J."/>
            <person name="Liu K."/>
            <person name="Mauleon R.P."/>
            <person name="Moore J."/>
            <person name="Morris R."/>
            <person name="Ostergaard L."/>
            <person name="Wang B."/>
            <person name="Wells R."/>
        </authorList>
    </citation>
    <scope>NUCLEOTIDE SEQUENCE [LARGE SCALE GENOMIC DNA]</scope>
    <source>
        <strain evidence="5">R-o-18</strain>
        <tissue evidence="5">Leaf</tissue>
    </source>
</reference>
<dbReference type="SUPFAM" id="SSF81383">
    <property type="entry name" value="F-box domain"/>
    <property type="match status" value="1"/>
</dbReference>
<evidence type="ECO:0000256" key="1">
    <source>
        <dbReference type="ARBA" id="ARBA00007129"/>
    </source>
</evidence>
<dbReference type="PRINTS" id="PR01573">
    <property type="entry name" value="SUPERTUBBY"/>
</dbReference>
<sequence length="650" mass="71627">MGRAYSSSSPSTSSESKLTTATVNDIGGAWNSPNSSHSRSIVLPHGFVASVAINMPFKKIVRELRGRNKAIGRRGRSHIAPEGSSSSSSPSTDECSEQSIWVDLPPELLLDIIHRIESGQALWPGRRDVVACASVCRSWREMTKDEVVKVPELSGLLTFPVSLKQPGPRDAPIQCFIKRERATGIYRLYLGLSPALSGDKSKLLLSAKKVRRATGMEFVVSLSGNDFSRSSTSYIGKLRSNFLGTKFTVYENRPPLVHSETSSNRKQPPSMRVSPWVSSSPHSYKMASILYELNVLRTRGPRRMQCIMNSIPVSSIQEGGQVHSPTEFTNLGNKKNKKSMMDLCTGNMGGESVVKEPLVLKNKSPRWHEQLQCWCLNFKGRVTVASVKNFQLIAAAAEAGKNMNIPEEEQERVILQFGKIGKDIFTMDYRYPISAFQAFAICLSSFDTKPMKAFVRGLIAKANLEMPKIQRKWTWKESAGFGGVTSPPPPPEKGLENLTVADVLLTKDTDGGGGKVDTLISCRTNDTVFDAMAKHNIGSLVVLRPGDQQYIAGIVTERDYMKKIIGAGRSSKVTKVGEVMTDESKLVSVSSGTNIIKAMQLMSENHIRHVPVIDGKIVGMISMVDVVRAIVDHQNGELKRLNQFIKGEYY</sequence>
<dbReference type="Pfam" id="PF00571">
    <property type="entry name" value="CBS"/>
    <property type="match status" value="2"/>
</dbReference>
<feature type="compositionally biased region" description="Low complexity" evidence="3">
    <location>
        <begin position="82"/>
        <end position="96"/>
    </location>
</feature>
<evidence type="ECO:0000259" key="4">
    <source>
        <dbReference type="PROSITE" id="PS51371"/>
    </source>
</evidence>
<dbReference type="PANTHER" id="PTHR16517">
    <property type="entry name" value="TUBBY-RELATED"/>
    <property type="match status" value="1"/>
</dbReference>
<dbReference type="CDD" id="cd04623">
    <property type="entry name" value="CBS_pair_bac_euk"/>
    <property type="match status" value="1"/>
</dbReference>
<dbReference type="Proteomes" id="UP000823674">
    <property type="component" value="Chromosome A10"/>
</dbReference>
<dbReference type="InterPro" id="IPR036047">
    <property type="entry name" value="F-box-like_dom_sf"/>
</dbReference>
<evidence type="ECO:0000313" key="5">
    <source>
        <dbReference type="EMBL" id="KAG5375894.1"/>
    </source>
</evidence>
<dbReference type="Gene3D" id="1.20.1280.50">
    <property type="match status" value="1"/>
</dbReference>
<dbReference type="EMBL" id="JADBGQ010000010">
    <property type="protein sequence ID" value="KAG5375894.1"/>
    <property type="molecule type" value="Genomic_DNA"/>
</dbReference>
<feature type="region of interest" description="Disordered" evidence="3">
    <location>
        <begin position="71"/>
        <end position="96"/>
    </location>
</feature>
<name>A0ABQ7KN01_BRACM</name>
<dbReference type="SMART" id="SM00116">
    <property type="entry name" value="CBS"/>
    <property type="match status" value="2"/>
</dbReference>
<organism evidence="5 6">
    <name type="scientific">Brassica rapa subsp. trilocularis</name>
    <dbReference type="NCBI Taxonomy" id="1813537"/>
    <lineage>
        <taxon>Eukaryota</taxon>
        <taxon>Viridiplantae</taxon>
        <taxon>Streptophyta</taxon>
        <taxon>Embryophyta</taxon>
        <taxon>Tracheophyta</taxon>
        <taxon>Spermatophyta</taxon>
        <taxon>Magnoliopsida</taxon>
        <taxon>eudicotyledons</taxon>
        <taxon>Gunneridae</taxon>
        <taxon>Pentapetalae</taxon>
        <taxon>rosids</taxon>
        <taxon>malvids</taxon>
        <taxon>Brassicales</taxon>
        <taxon>Brassicaceae</taxon>
        <taxon>Brassiceae</taxon>
        <taxon>Brassica</taxon>
    </lineage>
</organism>
<dbReference type="CDD" id="cd22153">
    <property type="entry name" value="F-box_AtTLP-like"/>
    <property type="match status" value="1"/>
</dbReference>
<accession>A0ABQ7KN01</accession>
<dbReference type="Pfam" id="PF12937">
    <property type="entry name" value="F-box-like"/>
    <property type="match status" value="1"/>
</dbReference>
<protein>
    <recommendedName>
        <fullName evidence="4">CBS domain-containing protein</fullName>
    </recommendedName>
</protein>
<dbReference type="PROSITE" id="PS01200">
    <property type="entry name" value="TUB_1"/>
    <property type="match status" value="1"/>
</dbReference>
<keyword evidence="6" id="KW-1185">Reference proteome</keyword>
<dbReference type="Gene3D" id="3.20.90.10">
    <property type="entry name" value="Tubby Protein, Chain A"/>
    <property type="match status" value="1"/>
</dbReference>